<dbReference type="EMBL" id="JAENRE010000005">
    <property type="protein sequence ID" value="MBO3417195.1"/>
    <property type="molecule type" value="Genomic_DNA"/>
</dbReference>
<dbReference type="Gene3D" id="3.90.550.10">
    <property type="entry name" value="Spore Coat Polysaccharide Biosynthesis Protein SpsA, Chain A"/>
    <property type="match status" value="1"/>
</dbReference>
<name>A0AAN5SFH5_CLOPF</name>
<dbReference type="SUPFAM" id="SSF53448">
    <property type="entry name" value="Nucleotide-diphospho-sugar transferases"/>
    <property type="match status" value="1"/>
</dbReference>
<dbReference type="EMBL" id="DACTBT010000016">
    <property type="protein sequence ID" value="HAT4298909.1"/>
    <property type="molecule type" value="Genomic_DNA"/>
</dbReference>
<dbReference type="Pfam" id="PF00535">
    <property type="entry name" value="Glycos_transf_2"/>
    <property type="match status" value="1"/>
</dbReference>
<dbReference type="CDD" id="cd00761">
    <property type="entry name" value="Glyco_tranf_GTA_type"/>
    <property type="match status" value="1"/>
</dbReference>
<evidence type="ECO:0000313" key="4">
    <source>
        <dbReference type="EMBL" id="HAT4298909.1"/>
    </source>
</evidence>
<reference evidence="5 6" key="3">
    <citation type="submission" date="2020-12" db="EMBL/GenBank/DDBJ databases">
        <title>Comparative genomics of Clostridium perfringens reveals patterns of host-associated phylogenetic clades and virulence factors.</title>
        <authorList>
            <person name="Smith A.H."/>
            <person name="Geier R."/>
        </authorList>
    </citation>
    <scope>NUCLEOTIDE SEQUENCE [LARGE SCALE GENOMIC DNA]</scope>
    <source>
        <strain evidence="5 6">CHD15829P</strain>
    </source>
</reference>
<dbReference type="Proteomes" id="UP000855421">
    <property type="component" value="Unassembled WGS sequence"/>
</dbReference>
<dbReference type="GO" id="GO:0016757">
    <property type="term" value="F:glycosyltransferase activity"/>
    <property type="evidence" value="ECO:0007669"/>
    <property type="project" value="UniProtKB-KW"/>
</dbReference>
<protein>
    <submittedName>
        <fullName evidence="4">Glycosyltransferase</fullName>
    </submittedName>
</protein>
<feature type="domain" description="Glycosyltransferase 2-like" evidence="3">
    <location>
        <begin position="6"/>
        <end position="169"/>
    </location>
</feature>
<accession>A0AAN5SFH5</accession>
<gene>
    <name evidence="4" type="ORF">I9063_002293</name>
    <name evidence="5" type="ORF">JJB78_11815</name>
</gene>
<keyword evidence="1" id="KW-0328">Glycosyltransferase</keyword>
<dbReference type="InterPro" id="IPR029044">
    <property type="entry name" value="Nucleotide-diphossugar_trans"/>
</dbReference>
<evidence type="ECO:0000313" key="5">
    <source>
        <dbReference type="EMBL" id="MBO3417195.1"/>
    </source>
</evidence>
<evidence type="ECO:0000259" key="3">
    <source>
        <dbReference type="Pfam" id="PF00535"/>
    </source>
</evidence>
<comment type="caution">
    <text evidence="4">The sequence shown here is derived from an EMBL/GenBank/DDBJ whole genome shotgun (WGS) entry which is preliminary data.</text>
</comment>
<dbReference type="AlphaFoldDB" id="A0AAN5SFH5"/>
<dbReference type="InterPro" id="IPR001173">
    <property type="entry name" value="Glyco_trans_2-like"/>
</dbReference>
<dbReference type="RefSeq" id="WP_110003158.1">
    <property type="nucleotide sequence ID" value="NZ_CATNZI010000002.1"/>
</dbReference>
<evidence type="ECO:0000313" key="7">
    <source>
        <dbReference type="Proteomes" id="UP000855421"/>
    </source>
</evidence>
<dbReference type="PANTHER" id="PTHR22916:SF51">
    <property type="entry name" value="GLYCOSYLTRANSFERASE EPSH-RELATED"/>
    <property type="match status" value="1"/>
</dbReference>
<keyword evidence="2" id="KW-0808">Transferase</keyword>
<dbReference type="PANTHER" id="PTHR22916">
    <property type="entry name" value="GLYCOSYLTRANSFERASE"/>
    <property type="match status" value="1"/>
</dbReference>
<organism evidence="4 7">
    <name type="scientific">Clostridium perfringens</name>
    <dbReference type="NCBI Taxonomy" id="1502"/>
    <lineage>
        <taxon>Bacteria</taxon>
        <taxon>Bacillati</taxon>
        <taxon>Bacillota</taxon>
        <taxon>Clostridia</taxon>
        <taxon>Eubacteriales</taxon>
        <taxon>Clostridiaceae</taxon>
        <taxon>Clostridium</taxon>
    </lineage>
</organism>
<reference evidence="4" key="1">
    <citation type="journal article" date="2018" name="Genome Biol.">
        <title>SKESA: strategic k-mer extension for scrupulous assemblies.</title>
        <authorList>
            <person name="Souvorov A."/>
            <person name="Agarwala R."/>
            <person name="Lipman D.J."/>
        </authorList>
    </citation>
    <scope>NUCLEOTIDE SEQUENCE</scope>
    <source>
        <strain evidence="4">C25</strain>
    </source>
</reference>
<evidence type="ECO:0000256" key="2">
    <source>
        <dbReference type="ARBA" id="ARBA00022679"/>
    </source>
</evidence>
<proteinExistence type="predicted"/>
<sequence length="308" mass="36401">MNELISIIVPVYNVEKELPRCVNSLINQTYKNIEIILVDDGSLDNSGVICDEYEKSDSRIKVIHKNNGGLSDARNVGLREATGDYILYVDSDDFIKKDSCQRFIRLLTDKPDIVVSNACEKHKNYVSEIKHSNLDEGKIYTGDEYIMLATKVKEWYAPACFNLYSREFLIQNNLFFVKGLVHEDMQMLPRVFLKARTIKYLDYMFYQYIIRDNSITQNTKKEINGKHLMKIYTEWKCQFDLVTNKKLRKRLYGILIKHYFHTCKEYKMDNDIYIPGVNKFFIITNTLDIREFIKATIFVISRKLYYRL</sequence>
<dbReference type="Proteomes" id="UP000668358">
    <property type="component" value="Unassembled WGS sequence"/>
</dbReference>
<reference evidence="4" key="2">
    <citation type="submission" date="2020-07" db="EMBL/GenBank/DDBJ databases">
        <authorList>
            <consortium name="NCBI Pathogen Detection Project"/>
        </authorList>
    </citation>
    <scope>NUCLEOTIDE SEQUENCE</scope>
    <source>
        <strain evidence="4">C25</strain>
    </source>
</reference>
<evidence type="ECO:0000256" key="1">
    <source>
        <dbReference type="ARBA" id="ARBA00022676"/>
    </source>
</evidence>
<evidence type="ECO:0000313" key="6">
    <source>
        <dbReference type="Proteomes" id="UP000668358"/>
    </source>
</evidence>